<evidence type="ECO:0000256" key="1">
    <source>
        <dbReference type="SAM" id="MobiDB-lite"/>
    </source>
</evidence>
<protein>
    <submittedName>
        <fullName evidence="2">Uncharacterized protein</fullName>
    </submittedName>
</protein>
<sequence length="86" mass="8916">DRRQRVEVYIATGRIASIATSPVTSSPHAASAASSQDGPAEAAEAREVVPPPPTLGFAAHLAEGTAANYSSTKKYVDQCFIQPSTS</sequence>
<organism evidence="2 3">
    <name type="scientific">Thalassiosira oceanica</name>
    <name type="common">Marine diatom</name>
    <dbReference type="NCBI Taxonomy" id="159749"/>
    <lineage>
        <taxon>Eukaryota</taxon>
        <taxon>Sar</taxon>
        <taxon>Stramenopiles</taxon>
        <taxon>Ochrophyta</taxon>
        <taxon>Bacillariophyta</taxon>
        <taxon>Coscinodiscophyceae</taxon>
        <taxon>Thalassiosirophycidae</taxon>
        <taxon>Thalassiosirales</taxon>
        <taxon>Thalassiosiraceae</taxon>
        <taxon>Thalassiosira</taxon>
    </lineage>
</organism>
<feature type="compositionally biased region" description="Low complexity" evidence="1">
    <location>
        <begin position="20"/>
        <end position="42"/>
    </location>
</feature>
<comment type="caution">
    <text evidence="2">The sequence shown here is derived from an EMBL/GenBank/DDBJ whole genome shotgun (WGS) entry which is preliminary data.</text>
</comment>
<gene>
    <name evidence="2" type="ORF">THAOC_30004</name>
</gene>
<name>K0RF43_THAOC</name>
<reference evidence="2 3" key="1">
    <citation type="journal article" date="2012" name="Genome Biol.">
        <title>Genome and low-iron response of an oceanic diatom adapted to chronic iron limitation.</title>
        <authorList>
            <person name="Lommer M."/>
            <person name="Specht M."/>
            <person name="Roy A.S."/>
            <person name="Kraemer L."/>
            <person name="Andreson R."/>
            <person name="Gutowska M.A."/>
            <person name="Wolf J."/>
            <person name="Bergner S.V."/>
            <person name="Schilhabel M.B."/>
            <person name="Klostermeier U.C."/>
            <person name="Beiko R.G."/>
            <person name="Rosenstiel P."/>
            <person name="Hippler M."/>
            <person name="Laroche J."/>
        </authorList>
    </citation>
    <scope>NUCLEOTIDE SEQUENCE [LARGE SCALE GENOMIC DNA]</scope>
    <source>
        <strain evidence="2 3">CCMP1005</strain>
    </source>
</reference>
<dbReference type="Proteomes" id="UP000266841">
    <property type="component" value="Unassembled WGS sequence"/>
</dbReference>
<feature type="region of interest" description="Disordered" evidence="1">
    <location>
        <begin position="20"/>
        <end position="51"/>
    </location>
</feature>
<evidence type="ECO:0000313" key="3">
    <source>
        <dbReference type="Proteomes" id="UP000266841"/>
    </source>
</evidence>
<feature type="non-terminal residue" evidence="2">
    <location>
        <position position="1"/>
    </location>
</feature>
<accession>K0RF43</accession>
<keyword evidence="3" id="KW-1185">Reference proteome</keyword>
<dbReference type="AlphaFoldDB" id="K0RF43"/>
<dbReference type="EMBL" id="AGNL01042728">
    <property type="protein sequence ID" value="EJK50884.1"/>
    <property type="molecule type" value="Genomic_DNA"/>
</dbReference>
<proteinExistence type="predicted"/>
<evidence type="ECO:0000313" key="2">
    <source>
        <dbReference type="EMBL" id="EJK50884.1"/>
    </source>
</evidence>